<name>A0A1B7T8T8_9ASCO</name>
<feature type="non-terminal residue" evidence="1">
    <location>
        <position position="256"/>
    </location>
</feature>
<evidence type="ECO:0000313" key="1">
    <source>
        <dbReference type="EMBL" id="OBA25156.1"/>
    </source>
</evidence>
<sequence length="256" mass="30301">MSLNIDRLICEFNHVLQNGKTYNHDQFEIILDTNMNNVVELNRFAVNVIEQKNILIENVLLYFENDEDGNKIALNWSGMEHFQDDSENENDSKFLIYLKNDLLYKQINNMKKGLKMTLADCFINYNNYELDVSLQTDTIADYNFINDNQELLVYELPTLKRYIFEKEMFQINYNDIKMLNFKAIIKQKNKNDNNNGLFEKIPIKLTPNMDVTIKPPIEKMKTKAYKLINKILDHDNKKTIYLSTNLLNEIDLKDES</sequence>
<comment type="caution">
    <text evidence="1">The sequence shown here is derived from an EMBL/GenBank/DDBJ whole genome shotgun (WGS) entry which is preliminary data.</text>
</comment>
<organism evidence="1 2">
    <name type="scientific">Hanseniaspora valbyensis NRRL Y-1626</name>
    <dbReference type="NCBI Taxonomy" id="766949"/>
    <lineage>
        <taxon>Eukaryota</taxon>
        <taxon>Fungi</taxon>
        <taxon>Dikarya</taxon>
        <taxon>Ascomycota</taxon>
        <taxon>Saccharomycotina</taxon>
        <taxon>Saccharomycetes</taxon>
        <taxon>Saccharomycodales</taxon>
        <taxon>Saccharomycodaceae</taxon>
        <taxon>Hanseniaspora</taxon>
    </lineage>
</organism>
<accession>A0A1B7T8T8</accession>
<proteinExistence type="predicted"/>
<gene>
    <name evidence="1" type="ORF">HANVADRAFT_50305</name>
</gene>
<evidence type="ECO:0000313" key="2">
    <source>
        <dbReference type="Proteomes" id="UP000092321"/>
    </source>
</evidence>
<protein>
    <submittedName>
        <fullName evidence="1">Uncharacterized protein</fullName>
    </submittedName>
</protein>
<dbReference type="AlphaFoldDB" id="A0A1B7T8T8"/>
<dbReference type="EMBL" id="LXPE01000214">
    <property type="protein sequence ID" value="OBA25156.1"/>
    <property type="molecule type" value="Genomic_DNA"/>
</dbReference>
<dbReference type="Proteomes" id="UP000092321">
    <property type="component" value="Unassembled WGS sequence"/>
</dbReference>
<keyword evidence="2" id="KW-1185">Reference proteome</keyword>
<reference evidence="2" key="1">
    <citation type="journal article" date="2016" name="Proc. Natl. Acad. Sci. U.S.A.">
        <title>Comparative genomics of biotechnologically important yeasts.</title>
        <authorList>
            <person name="Riley R."/>
            <person name="Haridas S."/>
            <person name="Wolfe K.H."/>
            <person name="Lopes M.R."/>
            <person name="Hittinger C.T."/>
            <person name="Goeker M."/>
            <person name="Salamov A.A."/>
            <person name="Wisecaver J.H."/>
            <person name="Long T.M."/>
            <person name="Calvey C.H."/>
            <person name="Aerts A.L."/>
            <person name="Barry K.W."/>
            <person name="Choi C."/>
            <person name="Clum A."/>
            <person name="Coughlan A.Y."/>
            <person name="Deshpande S."/>
            <person name="Douglass A.P."/>
            <person name="Hanson S.J."/>
            <person name="Klenk H.-P."/>
            <person name="LaButti K.M."/>
            <person name="Lapidus A."/>
            <person name="Lindquist E.A."/>
            <person name="Lipzen A.M."/>
            <person name="Meier-Kolthoff J.P."/>
            <person name="Ohm R.A."/>
            <person name="Otillar R.P."/>
            <person name="Pangilinan J.L."/>
            <person name="Peng Y."/>
            <person name="Rokas A."/>
            <person name="Rosa C.A."/>
            <person name="Scheuner C."/>
            <person name="Sibirny A.A."/>
            <person name="Slot J.C."/>
            <person name="Stielow J.B."/>
            <person name="Sun H."/>
            <person name="Kurtzman C.P."/>
            <person name="Blackwell M."/>
            <person name="Grigoriev I.V."/>
            <person name="Jeffries T.W."/>
        </authorList>
    </citation>
    <scope>NUCLEOTIDE SEQUENCE [LARGE SCALE GENOMIC DNA]</scope>
    <source>
        <strain evidence="2">NRRL Y-1626</strain>
    </source>
</reference>